<reference evidence="1" key="1">
    <citation type="submission" date="2020-04" db="EMBL/GenBank/DDBJ databases">
        <authorList>
            <person name="Chiriac C."/>
            <person name="Salcher M."/>
            <person name="Ghai R."/>
            <person name="Kavagutti S V."/>
        </authorList>
    </citation>
    <scope>NUCLEOTIDE SEQUENCE</scope>
</reference>
<accession>A0A6J5NJV6</accession>
<protein>
    <submittedName>
        <fullName evidence="1">Uncharacterized protein</fullName>
    </submittedName>
</protein>
<name>A0A6J5NJV6_9CAUD</name>
<organism evidence="1">
    <name type="scientific">uncultured Caudovirales phage</name>
    <dbReference type="NCBI Taxonomy" id="2100421"/>
    <lineage>
        <taxon>Viruses</taxon>
        <taxon>Duplodnaviria</taxon>
        <taxon>Heunggongvirae</taxon>
        <taxon>Uroviricota</taxon>
        <taxon>Caudoviricetes</taxon>
        <taxon>Peduoviridae</taxon>
        <taxon>Maltschvirus</taxon>
        <taxon>Maltschvirus maltsch</taxon>
    </lineage>
</organism>
<dbReference type="EMBL" id="LR796651">
    <property type="protein sequence ID" value="CAB4158016.1"/>
    <property type="molecule type" value="Genomic_DNA"/>
</dbReference>
<sequence length="63" mass="7209">MGNLIEQLVDCVDCHDEGVIFWGNNSGEYDTDFCECAKGVSLENEYCVWYANNEMNEYTLENA</sequence>
<evidence type="ECO:0000313" key="1">
    <source>
        <dbReference type="EMBL" id="CAB4158016.1"/>
    </source>
</evidence>
<proteinExistence type="predicted"/>
<gene>
    <name evidence="1" type="ORF">UFOVP694_84</name>
</gene>